<evidence type="ECO:0000313" key="2">
    <source>
        <dbReference type="Proteomes" id="UP001148629"/>
    </source>
</evidence>
<dbReference type="EMBL" id="JANRMS010002382">
    <property type="protein sequence ID" value="KAJ3522763.1"/>
    <property type="molecule type" value="Genomic_DNA"/>
</dbReference>
<proteinExistence type="predicted"/>
<name>A0ACC1RNR9_9HYPO</name>
<sequence length="1173" mass="132133">MSGYEHIVTLPRFTESQAKSPEVAREIVDQWLRKFQQVVKTGTYTDVASLFHGDAWIRDFLTFAWDFRTIQGSEALSSYIKKQDAATLVSIKARDHGKFQPIFKTPAPEVHWVESMFEFETSIGRGKGMLRLVSGNDNVWKGYLINFTLQELKGFEEQSGLRRPHGYVDPRGGTWGERRERQKEFLDEDPAVFVIGAGQSGIEIAVRLRHVGLPTLIIDKNARVGDNWRKRYRTLMTHDPIQYCHLPFIPFPSDWPMFVPKDKLADWLESYTNIMELNVWNNTTVKKADYDEESKTWTVTVKRGDGSERMLRPRHVILATGQSGDPIIPTFPGTEQFKGTVYHGIQHTDASNFSDLGQKKVVVIGSGNSSHDICQNFYENGAGQVTMLQRGGTFVISVDKGVPIQHKDLYDEGGPPTEDADIYGQSMPIPIQFALNVFQTQEIAAVDKETLDGLTKAGFLLDSGPDKSGIFRKYITRGGGYYIDVGCSQLIADGKIKVRQSPGGIKEFDSDGLVLANGSKLEADIVVLATGYDGMRSTARKILGDKVADRVGDIWDLDEEGEVRSMWRSSGHPRFWFMGGNLALCRSYSRLLALQIKAVEEGLLEQCLACRQRKIRCDRQRPTCTFCIKNGFSCEYVKRGRTPGLRAGYVSKLEQRIIDLEQEFQEFKAHVNQSLALTVAIQQPQSPESNSAQETRPSVSATESSTPSRLPARPSIDSYKTYCQIWFDRYHSWFPILHQPTILGLFETDSNQPVTPAWRILDAIAVVIISTKQAPLDIDIDQDQFCRHLTDETILAALHGMSFQNLQALVILTMAEYGSGRMVDFWNLISLCKRISTQLGLRDLVAYSAMNFGFPSVLPPRMLQVPTTAVEREEKIRAFWAIDALDSASTLGVAWHLSVSRPEPAANLPCDEEIWRFPESVIAMYQFGSSEAPSSFSLYVRLATNELWHVHNFLQQSCEPFSIISLSERQEECDAVYQRLKTWQNDFEQLLTVHTPLYTDLLTPSSTPTQQANSILIHCTIHSAVISLHQRLIFPVSISEGDPTHWESAAERCLSSCDQMAEVIRGADDDTLGIINPHVIYSVFIAARFYLIYSKAMDLALPNKLYLFIYALRVCGQIWPLARLLHRVLETAAAEHAGSPVAHPLPVEFFDLQYFSLDIHFALRAWAEEKAGS</sequence>
<accession>A0ACC1RNR9</accession>
<evidence type="ECO:0000313" key="1">
    <source>
        <dbReference type="EMBL" id="KAJ3522763.1"/>
    </source>
</evidence>
<protein>
    <submittedName>
        <fullName evidence="1">Uncharacterized protein</fullName>
    </submittedName>
</protein>
<gene>
    <name evidence="1" type="ORF">NM208_g12721</name>
</gene>
<organism evidence="1 2">
    <name type="scientific">Fusarium decemcellulare</name>
    <dbReference type="NCBI Taxonomy" id="57161"/>
    <lineage>
        <taxon>Eukaryota</taxon>
        <taxon>Fungi</taxon>
        <taxon>Dikarya</taxon>
        <taxon>Ascomycota</taxon>
        <taxon>Pezizomycotina</taxon>
        <taxon>Sordariomycetes</taxon>
        <taxon>Hypocreomycetidae</taxon>
        <taxon>Hypocreales</taxon>
        <taxon>Nectriaceae</taxon>
        <taxon>Fusarium</taxon>
        <taxon>Fusarium decemcellulare species complex</taxon>
    </lineage>
</organism>
<comment type="caution">
    <text evidence="1">The sequence shown here is derived from an EMBL/GenBank/DDBJ whole genome shotgun (WGS) entry which is preliminary data.</text>
</comment>
<dbReference type="Proteomes" id="UP001148629">
    <property type="component" value="Unassembled WGS sequence"/>
</dbReference>
<reference evidence="1" key="1">
    <citation type="submission" date="2022-08" db="EMBL/GenBank/DDBJ databases">
        <title>Genome Sequence of Fusarium decemcellulare.</title>
        <authorList>
            <person name="Buettner E."/>
        </authorList>
    </citation>
    <scope>NUCLEOTIDE SEQUENCE</scope>
    <source>
        <strain evidence="1">Babe19</strain>
    </source>
</reference>
<keyword evidence="2" id="KW-1185">Reference proteome</keyword>